<evidence type="ECO:0000313" key="2">
    <source>
        <dbReference type="Proteomes" id="UP000078512"/>
    </source>
</evidence>
<dbReference type="AlphaFoldDB" id="A0A197JTP2"/>
<proteinExistence type="predicted"/>
<organism evidence="1 2">
    <name type="scientific">Linnemannia elongata AG-77</name>
    <dbReference type="NCBI Taxonomy" id="1314771"/>
    <lineage>
        <taxon>Eukaryota</taxon>
        <taxon>Fungi</taxon>
        <taxon>Fungi incertae sedis</taxon>
        <taxon>Mucoromycota</taxon>
        <taxon>Mortierellomycotina</taxon>
        <taxon>Mortierellomycetes</taxon>
        <taxon>Mortierellales</taxon>
        <taxon>Mortierellaceae</taxon>
        <taxon>Linnemannia</taxon>
    </lineage>
</organism>
<accession>A0A197JTP2</accession>
<gene>
    <name evidence="1" type="ORF">K457DRAFT_20292</name>
</gene>
<protein>
    <submittedName>
        <fullName evidence="1">Uncharacterized protein</fullName>
    </submittedName>
</protein>
<dbReference type="EMBL" id="KV442049">
    <property type="protein sequence ID" value="OAQ28353.1"/>
    <property type="molecule type" value="Genomic_DNA"/>
</dbReference>
<name>A0A197JTP2_9FUNG</name>
<dbReference type="Proteomes" id="UP000078512">
    <property type="component" value="Unassembled WGS sequence"/>
</dbReference>
<sequence>MKSLHPLDILHLKSQALKSRQRRLTIQPKPKPKFKSTITNSAFIVKSARPQPQNLSNANPDNLSKTRRIISNSRGNAVEFSQLVDGDNIQEFSRVIKLRAATMTNVPLEVWETKLLCFGATSKKRYLVAEWLFEGVAEWNGDAGRGRRRKKMSNVDRRIPLRFGGGFFELDILKV</sequence>
<keyword evidence="2" id="KW-1185">Reference proteome</keyword>
<evidence type="ECO:0000313" key="1">
    <source>
        <dbReference type="EMBL" id="OAQ28353.1"/>
    </source>
</evidence>
<reference evidence="1 2" key="1">
    <citation type="submission" date="2016-05" db="EMBL/GenBank/DDBJ databases">
        <title>Genome sequencing reveals origins of a unique bacterial endosymbiosis in the earliest lineages of terrestrial Fungi.</title>
        <authorList>
            <consortium name="DOE Joint Genome Institute"/>
            <person name="Uehling J."/>
            <person name="Gryganskyi A."/>
            <person name="Hameed K."/>
            <person name="Tschaplinski T."/>
            <person name="Misztal P."/>
            <person name="Wu S."/>
            <person name="Desiro A."/>
            <person name="Vande Pol N."/>
            <person name="Du Z.-Y."/>
            <person name="Zienkiewicz A."/>
            <person name="Zienkiewicz K."/>
            <person name="Morin E."/>
            <person name="Tisserant E."/>
            <person name="Splivallo R."/>
            <person name="Hainaut M."/>
            <person name="Henrissat B."/>
            <person name="Ohm R."/>
            <person name="Kuo A."/>
            <person name="Yan J."/>
            <person name="Lipzen A."/>
            <person name="Nolan M."/>
            <person name="Labutti K."/>
            <person name="Barry K."/>
            <person name="Goldstein A."/>
            <person name="Labbe J."/>
            <person name="Schadt C."/>
            <person name="Tuskan G."/>
            <person name="Grigoriev I."/>
            <person name="Martin F."/>
            <person name="Vilgalys R."/>
            <person name="Bonito G."/>
        </authorList>
    </citation>
    <scope>NUCLEOTIDE SEQUENCE [LARGE SCALE GENOMIC DNA]</scope>
    <source>
        <strain evidence="1 2">AG-77</strain>
    </source>
</reference>